<dbReference type="GO" id="GO:0016020">
    <property type="term" value="C:membrane"/>
    <property type="evidence" value="ECO:0007669"/>
    <property type="project" value="UniProtKB-SubCell"/>
</dbReference>
<dbReference type="PANTHER" id="PTHR46641">
    <property type="entry name" value="FMRFAMIDE RECEPTOR-RELATED"/>
    <property type="match status" value="1"/>
</dbReference>
<feature type="transmembrane region" description="Helical" evidence="5">
    <location>
        <begin position="167"/>
        <end position="187"/>
    </location>
</feature>
<feature type="transmembrane region" description="Helical" evidence="5">
    <location>
        <begin position="267"/>
        <end position="291"/>
    </location>
</feature>
<evidence type="ECO:0000256" key="5">
    <source>
        <dbReference type="SAM" id="Phobius"/>
    </source>
</evidence>
<dbReference type="AlphaFoldDB" id="A0A814PNS3"/>
<dbReference type="Proteomes" id="UP000663852">
    <property type="component" value="Unassembled WGS sequence"/>
</dbReference>
<feature type="transmembrane region" description="Helical" evidence="5">
    <location>
        <begin position="221"/>
        <end position="247"/>
    </location>
</feature>
<evidence type="ECO:0000313" key="7">
    <source>
        <dbReference type="EMBL" id="CAF1108526.1"/>
    </source>
</evidence>
<dbReference type="Gene3D" id="1.20.1070.10">
    <property type="entry name" value="Rhodopsin 7-helix transmembrane proteins"/>
    <property type="match status" value="1"/>
</dbReference>
<dbReference type="PROSITE" id="PS50262">
    <property type="entry name" value="G_PROTEIN_RECEP_F1_2"/>
    <property type="match status" value="1"/>
</dbReference>
<keyword evidence="4 5" id="KW-0472">Membrane</keyword>
<evidence type="ECO:0000256" key="4">
    <source>
        <dbReference type="ARBA" id="ARBA00023136"/>
    </source>
</evidence>
<evidence type="ECO:0000313" key="9">
    <source>
        <dbReference type="Proteomes" id="UP000663828"/>
    </source>
</evidence>
<feature type="transmembrane region" description="Helical" evidence="5">
    <location>
        <begin position="46"/>
        <end position="66"/>
    </location>
</feature>
<organism evidence="7 9">
    <name type="scientific">Adineta ricciae</name>
    <name type="common">Rotifer</name>
    <dbReference type="NCBI Taxonomy" id="249248"/>
    <lineage>
        <taxon>Eukaryota</taxon>
        <taxon>Metazoa</taxon>
        <taxon>Spiralia</taxon>
        <taxon>Gnathifera</taxon>
        <taxon>Rotifera</taxon>
        <taxon>Eurotatoria</taxon>
        <taxon>Bdelloidea</taxon>
        <taxon>Adinetida</taxon>
        <taxon>Adinetidae</taxon>
        <taxon>Adineta</taxon>
    </lineage>
</organism>
<accession>A0A814PNS3</accession>
<evidence type="ECO:0000313" key="8">
    <source>
        <dbReference type="EMBL" id="CAF1131615.1"/>
    </source>
</evidence>
<reference evidence="7" key="1">
    <citation type="submission" date="2021-02" db="EMBL/GenBank/DDBJ databases">
        <authorList>
            <person name="Nowell W R."/>
        </authorList>
    </citation>
    <scope>NUCLEOTIDE SEQUENCE</scope>
</reference>
<evidence type="ECO:0000256" key="1">
    <source>
        <dbReference type="ARBA" id="ARBA00004370"/>
    </source>
</evidence>
<dbReference type="InterPro" id="IPR052954">
    <property type="entry name" value="GPCR-Ligand_Int"/>
</dbReference>
<dbReference type="InterPro" id="IPR017452">
    <property type="entry name" value="GPCR_Rhodpsn_7TM"/>
</dbReference>
<keyword evidence="2 5" id="KW-0812">Transmembrane</keyword>
<evidence type="ECO:0000256" key="3">
    <source>
        <dbReference type="ARBA" id="ARBA00022989"/>
    </source>
</evidence>
<feature type="transmembrane region" description="Helical" evidence="5">
    <location>
        <begin position="78"/>
        <end position="100"/>
    </location>
</feature>
<keyword evidence="9" id="KW-1185">Reference proteome</keyword>
<name>A0A814PNS3_ADIRI</name>
<comment type="caution">
    <text evidence="7">The sequence shown here is derived from an EMBL/GenBank/DDBJ whole genome shotgun (WGS) entry which is preliminary data.</text>
</comment>
<dbReference type="OrthoDB" id="10028115at2759"/>
<feature type="domain" description="G-protein coupled receptors family 1 profile" evidence="6">
    <location>
        <begin position="58"/>
        <end position="324"/>
    </location>
</feature>
<evidence type="ECO:0000256" key="2">
    <source>
        <dbReference type="ARBA" id="ARBA00022692"/>
    </source>
</evidence>
<proteinExistence type="predicted"/>
<dbReference type="SUPFAM" id="SSF81321">
    <property type="entry name" value="Family A G protein-coupled receptor-like"/>
    <property type="match status" value="1"/>
</dbReference>
<dbReference type="PANTHER" id="PTHR46641:SF2">
    <property type="entry name" value="FMRFAMIDE RECEPTOR"/>
    <property type="match status" value="1"/>
</dbReference>
<sequence>MSSYESVSNVSSLVYDANQTVVNTTSAADILRPTEAILIGFHLGEVISIVCIVFGTVGNTALLLAIYHSSFCRFPYGLLLIFIAVFDIVRLFSVIVYYLLQADIIPINTVISTVYIVFYRYGKIVTNWLKVVLAIERLITIKYWSVNRYSVHSKKMTIDQRLKQRRILFLIVLLLICALISQHVNFIPSRYIKSYIDPVRLFLINVPNPNFYYGPHIYNPALLMIISYILIDDVLPVTALLVCNTILFYKLRHLPLIASRKIVESIWILFFLTIFSVFVVPRSFIILWNLYMNSKHVNDSIISFITHIFQGLEMMNNAITGYACFLSCQILRKALLEMLQIAKQSVRNKFCSKKHRSAAYTVEQSKVSVNHS</sequence>
<gene>
    <name evidence="8" type="ORF">EDS130_LOCUS21609</name>
    <name evidence="7" type="ORF">XAT740_LOCUS18740</name>
</gene>
<evidence type="ECO:0000259" key="6">
    <source>
        <dbReference type="PROSITE" id="PS50262"/>
    </source>
</evidence>
<protein>
    <recommendedName>
        <fullName evidence="6">G-protein coupled receptors family 1 profile domain-containing protein</fullName>
    </recommendedName>
</protein>
<keyword evidence="3 5" id="KW-1133">Transmembrane helix</keyword>
<dbReference type="EMBL" id="CAJNOR010001258">
    <property type="protein sequence ID" value="CAF1108526.1"/>
    <property type="molecule type" value="Genomic_DNA"/>
</dbReference>
<dbReference type="Proteomes" id="UP000663828">
    <property type="component" value="Unassembled WGS sequence"/>
</dbReference>
<comment type="subcellular location">
    <subcellularLocation>
        <location evidence="1">Membrane</location>
    </subcellularLocation>
</comment>
<dbReference type="EMBL" id="CAJNOJ010000110">
    <property type="protein sequence ID" value="CAF1131615.1"/>
    <property type="molecule type" value="Genomic_DNA"/>
</dbReference>